<keyword evidence="2" id="KW-0813">Transport</keyword>
<dbReference type="InterPro" id="IPR002401">
    <property type="entry name" value="Cyt_P450_E_grp-I"/>
</dbReference>
<dbReference type="Proteomes" id="UP001320420">
    <property type="component" value="Unassembled WGS sequence"/>
</dbReference>
<dbReference type="PANTHER" id="PTHR10283:SF92">
    <property type="entry name" value="LOW-AFFINITY PHOSPHATE TRANSPORTER PHO91"/>
    <property type="match status" value="1"/>
</dbReference>
<keyword evidence="5 8" id="KW-0472">Membrane</keyword>
<dbReference type="PANTHER" id="PTHR10283">
    <property type="entry name" value="SOLUTE CARRIER FAMILY 13 MEMBER"/>
    <property type="match status" value="1"/>
</dbReference>
<evidence type="ECO:0000256" key="6">
    <source>
        <dbReference type="PIRSR" id="PIRSR602401-1"/>
    </source>
</evidence>
<dbReference type="GO" id="GO:0004497">
    <property type="term" value="F:monooxygenase activity"/>
    <property type="evidence" value="ECO:0007669"/>
    <property type="project" value="InterPro"/>
</dbReference>
<keyword evidence="4 8" id="KW-1133">Transmembrane helix</keyword>
<evidence type="ECO:0000256" key="3">
    <source>
        <dbReference type="ARBA" id="ARBA00022692"/>
    </source>
</evidence>
<dbReference type="PRINTS" id="PR00463">
    <property type="entry name" value="EP450I"/>
</dbReference>
<feature type="binding site" description="axial binding residue" evidence="6">
    <location>
        <position position="464"/>
    </location>
    <ligand>
        <name>heme</name>
        <dbReference type="ChEBI" id="CHEBI:30413"/>
    </ligand>
    <ligandPart>
        <name>Fe</name>
        <dbReference type="ChEBI" id="CHEBI:18248"/>
    </ligandPart>
</feature>
<dbReference type="CDD" id="cd11051">
    <property type="entry name" value="CYP59-like"/>
    <property type="match status" value="1"/>
</dbReference>
<accession>A0AAN9YNS0</accession>
<proteinExistence type="predicted"/>
<keyword evidence="6" id="KW-0408">Iron</keyword>
<evidence type="ECO:0000256" key="7">
    <source>
        <dbReference type="SAM" id="MobiDB-lite"/>
    </source>
</evidence>
<evidence type="ECO:0000256" key="1">
    <source>
        <dbReference type="ARBA" id="ARBA00004141"/>
    </source>
</evidence>
<dbReference type="PRINTS" id="PR00385">
    <property type="entry name" value="P450"/>
</dbReference>
<feature type="transmembrane region" description="Helical" evidence="8">
    <location>
        <begin position="1246"/>
        <end position="1263"/>
    </location>
</feature>
<feature type="transmembrane region" description="Helical" evidence="8">
    <location>
        <begin position="1173"/>
        <end position="1196"/>
    </location>
</feature>
<feature type="compositionally biased region" description="Acidic residues" evidence="7">
    <location>
        <begin position="723"/>
        <end position="739"/>
    </location>
</feature>
<feature type="transmembrane region" description="Helical" evidence="8">
    <location>
        <begin position="1354"/>
        <end position="1376"/>
    </location>
</feature>
<dbReference type="GO" id="GO:0005886">
    <property type="term" value="C:plasma membrane"/>
    <property type="evidence" value="ECO:0007669"/>
    <property type="project" value="TreeGrafter"/>
</dbReference>
<dbReference type="GO" id="GO:0006817">
    <property type="term" value="P:phosphate ion transport"/>
    <property type="evidence" value="ECO:0007669"/>
    <property type="project" value="TreeGrafter"/>
</dbReference>
<comment type="caution">
    <text evidence="10">The sequence shown here is derived from an EMBL/GenBank/DDBJ whole genome shotgun (WGS) entry which is preliminary data.</text>
</comment>
<evidence type="ECO:0000256" key="2">
    <source>
        <dbReference type="ARBA" id="ARBA00022448"/>
    </source>
</evidence>
<dbReference type="SUPFAM" id="SSF48264">
    <property type="entry name" value="Cytochrome P450"/>
    <property type="match status" value="1"/>
</dbReference>
<organism evidence="10 11">
    <name type="scientific">Diatrype stigma</name>
    <dbReference type="NCBI Taxonomy" id="117547"/>
    <lineage>
        <taxon>Eukaryota</taxon>
        <taxon>Fungi</taxon>
        <taxon>Dikarya</taxon>
        <taxon>Ascomycota</taxon>
        <taxon>Pezizomycotina</taxon>
        <taxon>Sordariomycetes</taxon>
        <taxon>Xylariomycetidae</taxon>
        <taxon>Xylariales</taxon>
        <taxon>Diatrypaceae</taxon>
        <taxon>Diatrype</taxon>
    </lineage>
</organism>
<dbReference type="Pfam" id="PF00067">
    <property type="entry name" value="p450"/>
    <property type="match status" value="1"/>
</dbReference>
<dbReference type="Pfam" id="PF03105">
    <property type="entry name" value="SPX"/>
    <property type="match status" value="1"/>
</dbReference>
<dbReference type="GO" id="GO:0005506">
    <property type="term" value="F:iron ion binding"/>
    <property type="evidence" value="ECO:0007669"/>
    <property type="project" value="InterPro"/>
</dbReference>
<keyword evidence="6" id="KW-0479">Metal-binding</keyword>
<evidence type="ECO:0000256" key="8">
    <source>
        <dbReference type="SAM" id="Phobius"/>
    </source>
</evidence>
<feature type="transmembrane region" description="Helical" evidence="8">
    <location>
        <begin position="1216"/>
        <end position="1234"/>
    </location>
</feature>
<dbReference type="InterPro" id="IPR001128">
    <property type="entry name" value="Cyt_P450"/>
</dbReference>
<keyword evidence="6" id="KW-0349">Heme</keyword>
<feature type="compositionally biased region" description="Basic residues" evidence="7">
    <location>
        <begin position="744"/>
        <end position="759"/>
    </location>
</feature>
<evidence type="ECO:0000256" key="4">
    <source>
        <dbReference type="ARBA" id="ARBA00022989"/>
    </source>
</evidence>
<reference evidence="10 11" key="1">
    <citation type="submission" date="2024-02" db="EMBL/GenBank/DDBJ databases">
        <title>De novo assembly and annotation of 12 fungi associated with fruit tree decline syndrome in Ontario, Canada.</title>
        <authorList>
            <person name="Sulman M."/>
            <person name="Ellouze W."/>
            <person name="Ilyukhin E."/>
        </authorList>
    </citation>
    <scope>NUCLEOTIDE SEQUENCE [LARGE SCALE GENOMIC DNA]</scope>
    <source>
        <strain evidence="10 11">M11/M66-122</strain>
    </source>
</reference>
<feature type="compositionally biased region" description="Low complexity" evidence="7">
    <location>
        <begin position="708"/>
        <end position="718"/>
    </location>
</feature>
<keyword evidence="3 8" id="KW-0812">Transmembrane</keyword>
<evidence type="ECO:0000313" key="11">
    <source>
        <dbReference type="Proteomes" id="UP001320420"/>
    </source>
</evidence>
<feature type="transmembrane region" description="Helical" evidence="8">
    <location>
        <begin position="1269"/>
        <end position="1288"/>
    </location>
</feature>
<feature type="transmembrane region" description="Helical" evidence="8">
    <location>
        <begin position="1134"/>
        <end position="1153"/>
    </location>
</feature>
<protein>
    <submittedName>
        <fullName evidence="10">Low-affinity phosphate transporter</fullName>
    </submittedName>
</protein>
<evidence type="ECO:0000313" key="10">
    <source>
        <dbReference type="EMBL" id="KAK7752958.1"/>
    </source>
</evidence>
<evidence type="ECO:0000259" key="9">
    <source>
        <dbReference type="PROSITE" id="PS51382"/>
    </source>
</evidence>
<dbReference type="GO" id="GO:0020037">
    <property type="term" value="F:heme binding"/>
    <property type="evidence" value="ECO:0007669"/>
    <property type="project" value="InterPro"/>
</dbReference>
<feature type="transmembrane region" description="Helical" evidence="8">
    <location>
        <begin position="1095"/>
        <end position="1114"/>
    </location>
</feature>
<dbReference type="InterPro" id="IPR004680">
    <property type="entry name" value="Cit_transptr-like_dom"/>
</dbReference>
<dbReference type="Pfam" id="PF03600">
    <property type="entry name" value="CitMHS"/>
    <property type="match status" value="1"/>
</dbReference>
<gene>
    <name evidence="10" type="primary">PHO91</name>
    <name evidence="10" type="ORF">SLS62_005117</name>
</gene>
<feature type="domain" description="SPX" evidence="9">
    <location>
        <begin position="582"/>
        <end position="849"/>
    </location>
</feature>
<keyword evidence="11" id="KW-1185">Reference proteome</keyword>
<dbReference type="CDD" id="cd01115">
    <property type="entry name" value="SLC13_permease"/>
    <property type="match status" value="1"/>
</dbReference>
<dbReference type="GO" id="GO:0016705">
    <property type="term" value="F:oxidoreductase activity, acting on paired donors, with incorporation or reduction of molecular oxygen"/>
    <property type="evidence" value="ECO:0007669"/>
    <property type="project" value="InterPro"/>
</dbReference>
<feature type="region of interest" description="Disordered" evidence="7">
    <location>
        <begin position="677"/>
        <end position="759"/>
    </location>
</feature>
<dbReference type="InterPro" id="IPR004331">
    <property type="entry name" value="SPX_dom"/>
</dbReference>
<evidence type="ECO:0000256" key="5">
    <source>
        <dbReference type="ARBA" id="ARBA00023136"/>
    </source>
</evidence>
<comment type="cofactor">
    <cofactor evidence="6">
        <name>heme</name>
        <dbReference type="ChEBI" id="CHEBI:30413"/>
    </cofactor>
</comment>
<sequence length="1425" mass="159448">MFELFLVAAGALLAAYLYTRLKYMRDEQYAHIPQLPNHIFWGHLGTFGEFMGRGIHDRHPDKIFEEMWLSIGRPPIMLVDLRPVNPPMILITSHGVAEQISKPSRLFPLSTPKSPTWTHMIPIVGRTSILGREGQDWKDLRKKYNPGFATQHLWSLLPLILEKMEPFWNYLDQFAALGQEISLEKLISNLTFDVIGAAVMEVQLDAQHMDRSKQGELIRLFGELVQTYSDDKNNLPWWLVPFTTIRRNRLANRIDVLIKAMIQQKYAELKEEAEGNRSRSIVALSFQDTRELTPQLLSETSDQVRSFLFAGHDTNTSMLQWAFYELSRTPRALKAVRDELDEILGPQTDPSAVCSILAQEGEQLLPRMHYINAVIKETLRLHPPAGTVRMTDPGTGFTIRTPTAGEVYNLDGLIMYSCQSIIQRDPAVYGDTADDWVPERWLGEAAKSIPASAWRPFERGPRSCIGSELANLESRIIISIVARKYDFIKTGLGESVLDEKGLPVLNGKGQYKAKSELYNTRRVTFCSYLSHLTLTHTGTDCESYELDDYEVIATRKDQTNRAERGKVKKDEKKQWLDEQDEMKFSHSIQFNAVPDWSSHYIAYSNLKKLIYQLEKTVHQSGPSDVETRPLLREEDPDTVFSRALDVELEKVSSFYGVKEKELFDETEDLLRDIERYHENGEGDGGGLPPQRPPLHPSATEPPFKHASHAMGARSSRSARSTEDGVEDSDDENDDDDADETAALTKKRRSSMSVPGRRRSLMHASADLTASMMSTDFTRSLRRHSTGYDDYAETAHMFTSGIMVKKRIISLYVQLCELKSYVQLNKTGFRKVLKKFDKIIDRELRPKYMESIVDTSYPFMPETIKNIEEYIRRMEEAYSDIVTQGDKALAKKDLRSHLREHVVWERNTVWRDLIGLERRAEAATVGGGLLGGRSDGAKLRLQGDEPPSVPTRNIDTPIGHFACPTWLFGSTTYIFLAILAIFFVLLFLPIMEKPEQQNCFAMLVFVSLLWATETIPLFVTSLLIPFLCVVLNIVKSDDPPYKRLDSKAATAYVFSAMWTPVIMLLLGGFTIAAALSKCKIDKRIATFVLSKAGTRPRTVIVANMFVAAFASMLVSNVAAPPMLRNLPSGSNMSKAVIMGIALASNIGGMLSPIASPQNVVALGIMEPAPTWGQWFFVVIPVGIISILLIWVLLLLTFQPGRGTSIVPIRPVKESFTALQWFVSIVCLSTIGLWCASHQLESTFGDMGVIAILPIVIFFGIGILTKEDFNNFPWTIIILAAGGLALGKAVKSSGLLHTIAESISREVAEMALYEVLLIFASLTLVVATFISHTVAALIILPLVSDIGRGMEEPHPNLLVMAAVLMCSAAMALPTSGFPNMTAIMKEDTTGQRYLEVKHFISRGVPASLITLAVVVTLGYGAMRVLGM</sequence>
<feature type="transmembrane region" description="Helical" evidence="8">
    <location>
        <begin position="965"/>
        <end position="987"/>
    </location>
</feature>
<dbReference type="PROSITE" id="PS51382">
    <property type="entry name" value="SPX"/>
    <property type="match status" value="1"/>
</dbReference>
<comment type="subcellular location">
    <subcellularLocation>
        <location evidence="1">Membrane</location>
        <topology evidence="1">Multi-pass membrane protein</topology>
    </subcellularLocation>
</comment>
<feature type="transmembrane region" description="Helical" evidence="8">
    <location>
        <begin position="1397"/>
        <end position="1420"/>
    </location>
</feature>
<dbReference type="GO" id="GO:0005315">
    <property type="term" value="F:phosphate transmembrane transporter activity"/>
    <property type="evidence" value="ECO:0007669"/>
    <property type="project" value="TreeGrafter"/>
</dbReference>
<feature type="transmembrane region" description="Helical" evidence="8">
    <location>
        <begin position="1309"/>
        <end position="1342"/>
    </location>
</feature>
<dbReference type="CDD" id="cd14478">
    <property type="entry name" value="SPX_PHO87_PHO90_like"/>
    <property type="match status" value="1"/>
</dbReference>
<feature type="transmembrane region" description="Helical" evidence="8">
    <location>
        <begin position="999"/>
        <end position="1032"/>
    </location>
</feature>
<feature type="transmembrane region" description="Helical" evidence="8">
    <location>
        <begin position="1052"/>
        <end position="1074"/>
    </location>
</feature>
<dbReference type="InterPro" id="IPR036396">
    <property type="entry name" value="Cyt_P450_sf"/>
</dbReference>
<dbReference type="EMBL" id="JAKJXP020000033">
    <property type="protein sequence ID" value="KAK7752958.1"/>
    <property type="molecule type" value="Genomic_DNA"/>
</dbReference>
<dbReference type="GO" id="GO:0006797">
    <property type="term" value="P:polyphosphate metabolic process"/>
    <property type="evidence" value="ECO:0007669"/>
    <property type="project" value="TreeGrafter"/>
</dbReference>
<dbReference type="Gene3D" id="1.10.630.10">
    <property type="entry name" value="Cytochrome P450"/>
    <property type="match status" value="1"/>
</dbReference>
<name>A0AAN9YNS0_9PEZI</name>